<dbReference type="Pfam" id="PF03707">
    <property type="entry name" value="MHYT"/>
    <property type="match status" value="2"/>
</dbReference>
<keyword evidence="5" id="KW-1185">Reference proteome</keyword>
<dbReference type="GeneID" id="70191099"/>
<evidence type="ECO:0000256" key="2">
    <source>
        <dbReference type="SAM" id="Phobius"/>
    </source>
</evidence>
<protein>
    <recommendedName>
        <fullName evidence="3">MHYT domain-containing protein</fullName>
    </recommendedName>
</protein>
<feature type="region of interest" description="Disordered" evidence="1">
    <location>
        <begin position="830"/>
        <end position="855"/>
    </location>
</feature>
<feature type="transmembrane region" description="Helical" evidence="2">
    <location>
        <begin position="160"/>
        <end position="187"/>
    </location>
</feature>
<dbReference type="OrthoDB" id="264015at2759"/>
<dbReference type="AlphaFoldDB" id="A0A9P9BJS5"/>
<keyword evidence="2" id="KW-0812">Transmembrane</keyword>
<reference evidence="4" key="1">
    <citation type="journal article" date="2021" name="Nat. Commun.">
        <title>Genetic determinants of endophytism in the Arabidopsis root mycobiome.</title>
        <authorList>
            <person name="Mesny F."/>
            <person name="Miyauchi S."/>
            <person name="Thiergart T."/>
            <person name="Pickel B."/>
            <person name="Atanasova L."/>
            <person name="Karlsson M."/>
            <person name="Huettel B."/>
            <person name="Barry K.W."/>
            <person name="Haridas S."/>
            <person name="Chen C."/>
            <person name="Bauer D."/>
            <person name="Andreopoulos W."/>
            <person name="Pangilinan J."/>
            <person name="LaButti K."/>
            <person name="Riley R."/>
            <person name="Lipzen A."/>
            <person name="Clum A."/>
            <person name="Drula E."/>
            <person name="Henrissat B."/>
            <person name="Kohler A."/>
            <person name="Grigoriev I.V."/>
            <person name="Martin F.M."/>
            <person name="Hacquard S."/>
        </authorList>
    </citation>
    <scope>NUCLEOTIDE SEQUENCE</scope>
    <source>
        <strain evidence="4">MPI-CAGE-CH-0230</strain>
    </source>
</reference>
<feature type="transmembrane region" description="Helical" evidence="2">
    <location>
        <begin position="56"/>
        <end position="76"/>
    </location>
</feature>
<dbReference type="InterPro" id="IPR005330">
    <property type="entry name" value="MHYT_dom"/>
</dbReference>
<feature type="transmembrane region" description="Helical" evidence="2">
    <location>
        <begin position="128"/>
        <end position="148"/>
    </location>
</feature>
<dbReference type="RefSeq" id="XP_046005938.1">
    <property type="nucleotide sequence ID" value="XM_046161553.1"/>
</dbReference>
<gene>
    <name evidence="4" type="ORF">B0I36DRAFT_396509</name>
</gene>
<dbReference type="PANTHER" id="PTHR35152:SF1">
    <property type="entry name" value="DOMAIN SIGNALLING PROTEIN, PUTATIVE (AFU_ORTHOLOGUE AFUA_5G11310)-RELATED"/>
    <property type="match status" value="1"/>
</dbReference>
<feature type="domain" description="MHYT" evidence="3">
    <location>
        <begin position="20"/>
        <end position="223"/>
    </location>
</feature>
<dbReference type="Proteomes" id="UP000756346">
    <property type="component" value="Unassembled WGS sequence"/>
</dbReference>
<organism evidence="4 5">
    <name type="scientific">Microdochium trichocladiopsis</name>
    <dbReference type="NCBI Taxonomy" id="1682393"/>
    <lineage>
        <taxon>Eukaryota</taxon>
        <taxon>Fungi</taxon>
        <taxon>Dikarya</taxon>
        <taxon>Ascomycota</taxon>
        <taxon>Pezizomycotina</taxon>
        <taxon>Sordariomycetes</taxon>
        <taxon>Xylariomycetidae</taxon>
        <taxon>Xylariales</taxon>
        <taxon>Microdochiaceae</taxon>
        <taxon>Microdochium</taxon>
    </lineage>
</organism>
<evidence type="ECO:0000313" key="4">
    <source>
        <dbReference type="EMBL" id="KAH7016314.1"/>
    </source>
</evidence>
<keyword evidence="2" id="KW-0472">Membrane</keyword>
<dbReference type="PROSITE" id="PS50924">
    <property type="entry name" value="MHYT"/>
    <property type="match status" value="1"/>
</dbReference>
<comment type="caution">
    <text evidence="4">The sequence shown here is derived from an EMBL/GenBank/DDBJ whole genome shotgun (WGS) entry which is preliminary data.</text>
</comment>
<sequence length="898" mass="98443">MSTSSEELTPYLGQVVPFSVNAGLLALSYIVSLIGAGSTLELINRRTSRRGLYNQSVSPMLLCGAAISMGGIAIWSMHFVGNRAVTLLNGEPELQIAYSVPITALSFFVPIVVLLVAFLAVSTTNKVYWWRIALSGCLSGCAICGMHYLGNASINNYRCIYAVANVAGAAVIAAAASTVALALFFVFRVAWTNSLWRRVGCAIILAGAVSGMHWCAAMGTSYELLRLNLKESGSSRDTTVIPVICLSIGACFIMAGIAIYSARIRKGYASKAQRIVLASAVFDKRGRILVTPDGVLPSEEITDSFLQKSHDAVFSTAHPLFHWMFRASREWSSLLPLIGRMNSHLAGLPHKPGNNRSGIKLIHEDGKLADNYDIIFRELFCLAAATLAEKMRESLTDVGILWDEIFATGTPCPASRDGDDLAQKRQGPRSREYAPGSLMILVRRVESQRLVDKLGAMGYLFAEVRQVSHIIGTRMQIKTANLEDNLRVMSNSLQDTMLDPGIHLGLFAVRARLDNRGFDVLVRKEARNLLPTTKLSLERLEEWQVVFLRRLEGLNFAAAVEKLDRMKGDCSPQEAQLVRILLNAMKVFRSSISDPVFDTATLSSTIVRVPCRPATDVARPMNCSLLTFSMVLPIHAGPTVHKFKFIPLQFFKTHQLVYKNSPCHAAFARDVHREMSSVLNSVSVGPPPLVRSGTSPPARRMMSPFSRLRRQQGKYRFGAVDAAGNIISTSQERLSTTIFDKLSIKSSQEHDPMSPMLLGGEKLSDDGQALPMGYPQHHQQLRLGGIMVSQEITVDVQEVSRVEPRSLPAAYTPSDHRRIPTVLVRWKGNQGVAGKGDRTNRESLGSGGGPGEQESAIEMNDVTGVLRFGSSNVEVKKEDEEVTFVEELFAACMGEIVK</sequence>
<feature type="transmembrane region" description="Helical" evidence="2">
    <location>
        <begin position="20"/>
        <end position="44"/>
    </location>
</feature>
<evidence type="ECO:0000313" key="5">
    <source>
        <dbReference type="Proteomes" id="UP000756346"/>
    </source>
</evidence>
<feature type="transmembrane region" description="Helical" evidence="2">
    <location>
        <begin position="96"/>
        <end position="121"/>
    </location>
</feature>
<feature type="transmembrane region" description="Helical" evidence="2">
    <location>
        <begin position="239"/>
        <end position="262"/>
    </location>
</feature>
<dbReference type="EMBL" id="JAGTJQ010000012">
    <property type="protein sequence ID" value="KAH7016314.1"/>
    <property type="molecule type" value="Genomic_DNA"/>
</dbReference>
<proteinExistence type="predicted"/>
<evidence type="ECO:0000259" key="3">
    <source>
        <dbReference type="PROSITE" id="PS50924"/>
    </source>
</evidence>
<dbReference type="PANTHER" id="PTHR35152">
    <property type="entry name" value="DOMAIN SIGNALLING PROTEIN, PUTATIVE (AFU_ORTHOLOGUE AFUA_5G11310)-RELATED"/>
    <property type="match status" value="1"/>
</dbReference>
<evidence type="ECO:0000256" key="1">
    <source>
        <dbReference type="SAM" id="MobiDB-lite"/>
    </source>
</evidence>
<name>A0A9P9BJS5_9PEZI</name>
<accession>A0A9P9BJS5</accession>
<keyword evidence="2" id="KW-1133">Transmembrane helix</keyword>